<protein>
    <submittedName>
        <fullName evidence="1">Uncharacterized protein</fullName>
    </submittedName>
</protein>
<sequence>MGILTVTNIYLLEVIYLASSRQLQRHMNTHTYQTRNATDFALPIHHSSRFQSKPSYAGAKFFNILPDTIKRADPIILKKKLQAWLLQRPFYTISEFLDWPNFTM</sequence>
<accession>A0A1B6I9M3</accession>
<reference evidence="1" key="1">
    <citation type="submission" date="2015-11" db="EMBL/GenBank/DDBJ databases">
        <title>De novo transcriptome assembly of four potential Pierce s Disease insect vectors from Arizona vineyards.</title>
        <authorList>
            <person name="Tassone E.E."/>
        </authorList>
    </citation>
    <scope>NUCLEOTIDE SEQUENCE</scope>
</reference>
<proteinExistence type="predicted"/>
<organism evidence="1">
    <name type="scientific">Homalodisca liturata</name>
    <dbReference type="NCBI Taxonomy" id="320908"/>
    <lineage>
        <taxon>Eukaryota</taxon>
        <taxon>Metazoa</taxon>
        <taxon>Ecdysozoa</taxon>
        <taxon>Arthropoda</taxon>
        <taxon>Hexapoda</taxon>
        <taxon>Insecta</taxon>
        <taxon>Pterygota</taxon>
        <taxon>Neoptera</taxon>
        <taxon>Paraneoptera</taxon>
        <taxon>Hemiptera</taxon>
        <taxon>Auchenorrhyncha</taxon>
        <taxon>Membracoidea</taxon>
        <taxon>Cicadellidae</taxon>
        <taxon>Cicadellinae</taxon>
        <taxon>Proconiini</taxon>
        <taxon>Homalodisca</taxon>
    </lineage>
</organism>
<gene>
    <name evidence="1" type="ORF">g.6179</name>
</gene>
<evidence type="ECO:0000313" key="1">
    <source>
        <dbReference type="EMBL" id="JAS83635.1"/>
    </source>
</evidence>
<dbReference type="AlphaFoldDB" id="A0A1B6I9M3"/>
<name>A0A1B6I9M3_9HEMI</name>
<dbReference type="EMBL" id="GECU01024071">
    <property type="protein sequence ID" value="JAS83635.1"/>
    <property type="molecule type" value="Transcribed_RNA"/>
</dbReference>